<feature type="region of interest" description="Disordered" evidence="1">
    <location>
        <begin position="193"/>
        <end position="239"/>
    </location>
</feature>
<protein>
    <recommendedName>
        <fullName evidence="3">Putative zinc-finger domain-containing protein</fullName>
    </recommendedName>
</protein>
<dbReference type="InterPro" id="IPR027383">
    <property type="entry name" value="Znf_put"/>
</dbReference>
<keyword evidence="2" id="KW-0472">Membrane</keyword>
<evidence type="ECO:0000313" key="5">
    <source>
        <dbReference type="Proteomes" id="UP000186040"/>
    </source>
</evidence>
<dbReference type="OrthoDB" id="5197868at2"/>
<gene>
    <name evidence="4" type="ORF">BJP25_24525</name>
</gene>
<feature type="domain" description="Putative zinc-finger" evidence="3">
    <location>
        <begin position="3"/>
        <end position="37"/>
    </location>
</feature>
<evidence type="ECO:0000256" key="1">
    <source>
        <dbReference type="SAM" id="MobiDB-lite"/>
    </source>
</evidence>
<dbReference type="STRING" id="1193682.BJP25_24525"/>
<accession>A0A1Q9LIZ7</accession>
<sequence length="239" mass="25194">MECLTCREALSARLDGEDEPVPAERTDEHLAGCPACRDWQARAVAGARLLRVRPAARVPDLTDRVLAEAAVPPRTRDLLPRGLLGVVAVAQLGLALSQVFGSSGHGAHPEATHLFNESTAWNLALGIGFYWTAWRPRTAGSALPILTGFVLVLLAYSAHDLLTGAAPVGRVLGHGLVVAGLVLMFVLHRSQRGPTPGTTATEDDERPIGADLTGDPEAAAGTTARTGRHLRPAGRHRAA</sequence>
<reference evidence="4 5" key="1">
    <citation type="submission" date="2016-10" db="EMBL/GenBank/DDBJ databases">
        <title>The Draft Genome Sequence of Actinokineospora bangkokensis 44EHWT reveals the biosynthetic pathway of antifungal compounds Thailandins with unusual extender unit butylmalonyl-CoA.</title>
        <authorList>
            <person name="Greule A."/>
            <person name="Intra B."/>
            <person name="Flemming S."/>
            <person name="Rommel M.G."/>
            <person name="Panbangred W."/>
            <person name="Bechthold A."/>
        </authorList>
    </citation>
    <scope>NUCLEOTIDE SEQUENCE [LARGE SCALE GENOMIC DNA]</scope>
    <source>
        <strain evidence="4 5">44EHW</strain>
    </source>
</reference>
<feature type="compositionally biased region" description="Basic residues" evidence="1">
    <location>
        <begin position="226"/>
        <end position="239"/>
    </location>
</feature>
<evidence type="ECO:0000259" key="3">
    <source>
        <dbReference type="Pfam" id="PF13490"/>
    </source>
</evidence>
<evidence type="ECO:0000313" key="4">
    <source>
        <dbReference type="EMBL" id="OLR91983.1"/>
    </source>
</evidence>
<keyword evidence="2" id="KW-1133">Transmembrane helix</keyword>
<feature type="transmembrane region" description="Helical" evidence="2">
    <location>
        <begin position="141"/>
        <end position="159"/>
    </location>
</feature>
<dbReference type="Pfam" id="PF13490">
    <property type="entry name" value="zf-HC2"/>
    <property type="match status" value="1"/>
</dbReference>
<evidence type="ECO:0000256" key="2">
    <source>
        <dbReference type="SAM" id="Phobius"/>
    </source>
</evidence>
<dbReference type="RefSeq" id="WP_075976392.1">
    <property type="nucleotide sequence ID" value="NZ_MKQR01000018.1"/>
</dbReference>
<name>A0A1Q9LIZ7_9PSEU</name>
<dbReference type="AlphaFoldDB" id="A0A1Q9LIZ7"/>
<proteinExistence type="predicted"/>
<feature type="transmembrane region" description="Helical" evidence="2">
    <location>
        <begin position="171"/>
        <end position="187"/>
    </location>
</feature>
<keyword evidence="5" id="KW-1185">Reference proteome</keyword>
<dbReference type="EMBL" id="MKQR01000018">
    <property type="protein sequence ID" value="OLR91983.1"/>
    <property type="molecule type" value="Genomic_DNA"/>
</dbReference>
<keyword evidence="2" id="KW-0812">Transmembrane</keyword>
<organism evidence="4 5">
    <name type="scientific">Actinokineospora bangkokensis</name>
    <dbReference type="NCBI Taxonomy" id="1193682"/>
    <lineage>
        <taxon>Bacteria</taxon>
        <taxon>Bacillati</taxon>
        <taxon>Actinomycetota</taxon>
        <taxon>Actinomycetes</taxon>
        <taxon>Pseudonocardiales</taxon>
        <taxon>Pseudonocardiaceae</taxon>
        <taxon>Actinokineospora</taxon>
    </lineage>
</organism>
<comment type="caution">
    <text evidence="4">The sequence shown here is derived from an EMBL/GenBank/DDBJ whole genome shotgun (WGS) entry which is preliminary data.</text>
</comment>
<dbReference type="Proteomes" id="UP000186040">
    <property type="component" value="Unassembled WGS sequence"/>
</dbReference>